<dbReference type="Pfam" id="PF12440">
    <property type="entry name" value="MAGE_N"/>
    <property type="match status" value="1"/>
</dbReference>
<dbReference type="GeneID" id="100352291"/>
<dbReference type="Ensembl" id="ENSOCUT00000033964.1">
    <property type="protein sequence ID" value="ENSOCUP00000027013.1"/>
    <property type="gene ID" value="ENSOCUG00000029452.1"/>
</dbReference>
<feature type="domain" description="MAGE" evidence="3">
    <location>
        <begin position="96"/>
        <end position="295"/>
    </location>
</feature>
<evidence type="ECO:0000313" key="5">
    <source>
        <dbReference type="Proteomes" id="UP000001811"/>
    </source>
</evidence>
<dbReference type="RefSeq" id="XP_008270700.1">
    <property type="nucleotide sequence ID" value="XM_008272478.3"/>
</dbReference>
<sequence>MPRGRKSKLRARAKRRQAQKEPQNLVGAQATAGVTERAHSSSSNRVRSAPQRSTASGATTTTAAAVSHARYNNQVRERPTSSQAQVAFGHLCSAPLDEKVVTLVQYLLLKYQMKERIWEADVMRNIIRLPKSHFYEILMKASEYMELIFGLDIRKLDPNRHIYILVNKLDISYDAKLGDDEGIPKTGLLMTILGVIFARGNCATEEQIWQILNIMGIYDGRRHFIFGDPRKLITKDLVKAKYLIYREVPNTIPPRHEFLWGPRAHAETSKMKVLEFLAKVHDIVPTALTSWYAEALRDEEERAQTRAAARARIRAIADARSRALLIRPSHTSKV</sequence>
<reference evidence="4 5" key="1">
    <citation type="journal article" date="2011" name="Nature">
        <title>A high-resolution map of human evolutionary constraint using 29 mammals.</title>
        <authorList>
            <person name="Lindblad-Toh K."/>
            <person name="Garber M."/>
            <person name="Zuk O."/>
            <person name="Lin M.F."/>
            <person name="Parker B.J."/>
            <person name="Washietl S."/>
            <person name="Kheradpour P."/>
            <person name="Ernst J."/>
            <person name="Jordan G."/>
            <person name="Mauceli E."/>
            <person name="Ward L.D."/>
            <person name="Lowe C.B."/>
            <person name="Holloway A.K."/>
            <person name="Clamp M."/>
            <person name="Gnerre S."/>
            <person name="Alfoldi J."/>
            <person name="Beal K."/>
            <person name="Chang J."/>
            <person name="Clawson H."/>
            <person name="Cuff J."/>
            <person name="Di Palma F."/>
            <person name="Fitzgerald S."/>
            <person name="Flicek P."/>
            <person name="Guttman M."/>
            <person name="Hubisz M.J."/>
            <person name="Jaffe D.B."/>
            <person name="Jungreis I."/>
            <person name="Kent W.J."/>
            <person name="Kostka D."/>
            <person name="Lara M."/>
            <person name="Martins A.L."/>
            <person name="Massingham T."/>
            <person name="Moltke I."/>
            <person name="Raney B.J."/>
            <person name="Rasmussen M.D."/>
            <person name="Robinson J."/>
            <person name="Stark A."/>
            <person name="Vilella A.J."/>
            <person name="Wen J."/>
            <person name="Xie X."/>
            <person name="Zody M.C."/>
            <person name="Baldwin J."/>
            <person name="Bloom T."/>
            <person name="Chin C.W."/>
            <person name="Heiman D."/>
            <person name="Nicol R."/>
            <person name="Nusbaum C."/>
            <person name="Young S."/>
            <person name="Wilkinson J."/>
            <person name="Worley K.C."/>
            <person name="Kovar C.L."/>
            <person name="Muzny D.M."/>
            <person name="Gibbs R.A."/>
            <person name="Cree A."/>
            <person name="Dihn H.H."/>
            <person name="Fowler G."/>
            <person name="Jhangiani S."/>
            <person name="Joshi V."/>
            <person name="Lee S."/>
            <person name="Lewis L.R."/>
            <person name="Nazareth L.V."/>
            <person name="Okwuonu G."/>
            <person name="Santibanez J."/>
            <person name="Warren W.C."/>
            <person name="Mardis E.R."/>
            <person name="Weinstock G.M."/>
            <person name="Wilson R.K."/>
            <person name="Delehaunty K."/>
            <person name="Dooling D."/>
            <person name="Fronik C."/>
            <person name="Fulton L."/>
            <person name="Fulton B."/>
            <person name="Graves T."/>
            <person name="Minx P."/>
            <person name="Sodergren E."/>
            <person name="Birney E."/>
            <person name="Margulies E.H."/>
            <person name="Herrero J."/>
            <person name="Green E.D."/>
            <person name="Haussler D."/>
            <person name="Siepel A."/>
            <person name="Goldman N."/>
            <person name="Pollard K.S."/>
            <person name="Pedersen J.S."/>
            <person name="Lander E.S."/>
            <person name="Kellis M."/>
        </authorList>
    </citation>
    <scope>NUCLEOTIDE SEQUENCE [LARGE SCALE GENOMIC DNA]</scope>
    <source>
        <strain evidence="4 5">Thorbecke inbred</strain>
    </source>
</reference>
<dbReference type="GO" id="GO:0005634">
    <property type="term" value="C:nucleus"/>
    <property type="evidence" value="ECO:0007669"/>
    <property type="project" value="TreeGrafter"/>
</dbReference>
<feature type="compositionally biased region" description="Low complexity" evidence="2">
    <location>
        <begin position="53"/>
        <end position="65"/>
    </location>
</feature>
<dbReference type="FunCoup" id="U3KP53">
    <property type="interactions" value="237"/>
</dbReference>
<evidence type="ECO:0000313" key="4">
    <source>
        <dbReference type="Ensembl" id="ENSOCUP00000027013.1"/>
    </source>
</evidence>
<name>U3KP53_RABIT</name>
<dbReference type="EMBL" id="AAGW02040744">
    <property type="status" value="NOT_ANNOTATED_CDS"/>
    <property type="molecule type" value="Genomic_DNA"/>
</dbReference>
<reference evidence="4" key="3">
    <citation type="submission" date="2025-09" db="UniProtKB">
        <authorList>
            <consortium name="Ensembl"/>
        </authorList>
    </citation>
    <scope>IDENTIFICATION</scope>
    <source>
        <strain evidence="4">Thorbecke</strain>
    </source>
</reference>
<dbReference type="SMART" id="SM01392">
    <property type="entry name" value="MAGE_N"/>
    <property type="match status" value="1"/>
</dbReference>
<gene>
    <name evidence="4" type="primary">LOC100352291</name>
</gene>
<dbReference type="PANTHER" id="PTHR11736">
    <property type="entry name" value="MELANOMA-ASSOCIATED ANTIGEN MAGE ANTIGEN"/>
    <property type="match status" value="1"/>
</dbReference>
<dbReference type="OMA" id="EYMELIF"/>
<dbReference type="GeneTree" id="ENSGT00940000167876"/>
<dbReference type="eggNOG" id="KOG4562">
    <property type="taxonomic scope" value="Eukaryota"/>
</dbReference>
<dbReference type="Gene3D" id="1.10.10.1200">
    <property type="entry name" value="MAGE homology domain, winged helix WH1 motif"/>
    <property type="match status" value="1"/>
</dbReference>
<evidence type="ECO:0000256" key="1">
    <source>
        <dbReference type="ARBA" id="ARBA00084104"/>
    </source>
</evidence>
<dbReference type="FunFam" id="1.10.10.1210:FF:000001">
    <property type="entry name" value="melanoma-associated antigen D1"/>
    <property type="match status" value="1"/>
</dbReference>
<protein>
    <recommendedName>
        <fullName evidence="3">MAGE domain-containing protein</fullName>
    </recommendedName>
</protein>
<accession>U3KP53</accession>
<reference evidence="4" key="2">
    <citation type="submission" date="2025-08" db="UniProtKB">
        <authorList>
            <consortium name="Ensembl"/>
        </authorList>
    </citation>
    <scope>IDENTIFICATION</scope>
    <source>
        <strain evidence="4">Thorbecke</strain>
    </source>
</reference>
<dbReference type="PROSITE" id="PS50838">
    <property type="entry name" value="MAGE"/>
    <property type="match status" value="1"/>
</dbReference>
<evidence type="ECO:0000256" key="2">
    <source>
        <dbReference type="SAM" id="MobiDB-lite"/>
    </source>
</evidence>
<dbReference type="FunFam" id="1.10.10.1200:FF:000007">
    <property type="entry name" value="Melanoma-associated antigen C2"/>
    <property type="match status" value="1"/>
</dbReference>
<dbReference type="SMR" id="U3KP53"/>
<dbReference type="InterPro" id="IPR041899">
    <property type="entry name" value="MAGE_WH2"/>
</dbReference>
<dbReference type="AlphaFoldDB" id="U3KP53"/>
<dbReference type="SMART" id="SM01373">
    <property type="entry name" value="MAGE"/>
    <property type="match status" value="1"/>
</dbReference>
<keyword evidence="5" id="KW-1185">Reference proteome</keyword>
<dbReference type="InterPro" id="IPR037445">
    <property type="entry name" value="MAGE"/>
</dbReference>
<feature type="compositionally biased region" description="Basic residues" evidence="2">
    <location>
        <begin position="1"/>
        <end position="17"/>
    </location>
</feature>
<dbReference type="STRING" id="9986.ENSOCUP00000027013"/>
<dbReference type="HOGENOM" id="CLU_039582_1_0_1"/>
<dbReference type="Bgee" id="ENSOCUG00000029452">
    <property type="expression patterns" value="Expressed in testis"/>
</dbReference>
<dbReference type="KEGG" id="ocu:100352291"/>
<dbReference type="Pfam" id="PF01454">
    <property type="entry name" value="MAGE"/>
    <property type="match status" value="1"/>
</dbReference>
<dbReference type="Gene3D" id="1.10.10.1210">
    <property type="entry name" value="MAGE homology domain, winged helix WH2 motif"/>
    <property type="match status" value="1"/>
</dbReference>
<dbReference type="GO" id="GO:0000122">
    <property type="term" value="P:negative regulation of transcription by RNA polymerase II"/>
    <property type="evidence" value="ECO:0007669"/>
    <property type="project" value="TreeGrafter"/>
</dbReference>
<dbReference type="RefSeq" id="XP_051683618.1">
    <property type="nucleotide sequence ID" value="XM_051827658.2"/>
</dbReference>
<proteinExistence type="predicted"/>
<evidence type="ECO:0000259" key="3">
    <source>
        <dbReference type="PROSITE" id="PS50838"/>
    </source>
</evidence>
<dbReference type="InterPro" id="IPR041898">
    <property type="entry name" value="MAGE_WH1"/>
</dbReference>
<dbReference type="Proteomes" id="UP000001811">
    <property type="component" value="Chromosome X"/>
</dbReference>
<feature type="region of interest" description="Disordered" evidence="2">
    <location>
        <begin position="1"/>
        <end position="65"/>
    </location>
</feature>
<organism evidence="4 5">
    <name type="scientific">Oryctolagus cuniculus</name>
    <name type="common">Rabbit</name>
    <dbReference type="NCBI Taxonomy" id="9986"/>
    <lineage>
        <taxon>Eukaryota</taxon>
        <taxon>Metazoa</taxon>
        <taxon>Chordata</taxon>
        <taxon>Craniata</taxon>
        <taxon>Vertebrata</taxon>
        <taxon>Euteleostomi</taxon>
        <taxon>Mammalia</taxon>
        <taxon>Eutheria</taxon>
        <taxon>Euarchontoglires</taxon>
        <taxon>Glires</taxon>
        <taxon>Lagomorpha</taxon>
        <taxon>Leporidae</taxon>
        <taxon>Oryctolagus</taxon>
    </lineage>
</organism>
<dbReference type="PANTHER" id="PTHR11736:SF36">
    <property type="entry name" value="MELANOMA-ASSOCIATED ANTIGEN B10"/>
    <property type="match status" value="1"/>
</dbReference>
<dbReference type="InterPro" id="IPR002190">
    <property type="entry name" value="MHD_dom"/>
</dbReference>
<dbReference type="InterPro" id="IPR021072">
    <property type="entry name" value="MAGE_N"/>
</dbReference>
<dbReference type="InParanoid" id="U3KP53"/>
<dbReference type="OrthoDB" id="205198at2759"/>
<feature type="compositionally biased region" description="Polar residues" evidence="2">
    <location>
        <begin position="40"/>
        <end position="52"/>
    </location>
</feature>
<dbReference type="PaxDb" id="9986-ENSOCUP00000027013"/>
<keyword evidence="1" id="KW-0825">Tumor antigen</keyword>